<sequence length="119" mass="12996">MENSQTPVTKATALKTMSELAIVSKPINAMAESNMFPTNGNLISLNASSYIPFELAKNGGNYSSWKSQMSNLLFGYGLIGQGSYLGGYNNNIHGSDNNLYGEISQPNHMQTNRRRPPYG</sequence>
<comment type="caution">
    <text evidence="2">The sequence shown here is derived from an EMBL/GenBank/DDBJ whole genome shotgun (WGS) entry which is preliminary data.</text>
</comment>
<feature type="compositionally biased region" description="Polar residues" evidence="1">
    <location>
        <begin position="99"/>
        <end position="110"/>
    </location>
</feature>
<dbReference type="OrthoDB" id="1749636at2759"/>
<organism evidence="2 3">
    <name type="scientific">Olea europaea subsp. europaea</name>
    <dbReference type="NCBI Taxonomy" id="158383"/>
    <lineage>
        <taxon>Eukaryota</taxon>
        <taxon>Viridiplantae</taxon>
        <taxon>Streptophyta</taxon>
        <taxon>Embryophyta</taxon>
        <taxon>Tracheophyta</taxon>
        <taxon>Spermatophyta</taxon>
        <taxon>Magnoliopsida</taxon>
        <taxon>eudicotyledons</taxon>
        <taxon>Gunneridae</taxon>
        <taxon>Pentapetalae</taxon>
        <taxon>asterids</taxon>
        <taxon>lamiids</taxon>
        <taxon>Lamiales</taxon>
        <taxon>Oleaceae</taxon>
        <taxon>Oleeae</taxon>
        <taxon>Olea</taxon>
    </lineage>
</organism>
<gene>
    <name evidence="2" type="ORF">OLEA9_A070915</name>
</gene>
<evidence type="ECO:0000313" key="2">
    <source>
        <dbReference type="EMBL" id="CAA3003803.1"/>
    </source>
</evidence>
<reference evidence="2 3" key="1">
    <citation type="submission" date="2019-12" db="EMBL/GenBank/DDBJ databases">
        <authorList>
            <person name="Alioto T."/>
            <person name="Alioto T."/>
            <person name="Gomez Garrido J."/>
        </authorList>
    </citation>
    <scope>NUCLEOTIDE SEQUENCE [LARGE SCALE GENOMIC DNA]</scope>
</reference>
<name>A0A8S0TF00_OLEEU</name>
<evidence type="ECO:0008006" key="4">
    <source>
        <dbReference type="Google" id="ProtNLM"/>
    </source>
</evidence>
<evidence type="ECO:0000256" key="1">
    <source>
        <dbReference type="SAM" id="MobiDB-lite"/>
    </source>
</evidence>
<feature type="region of interest" description="Disordered" evidence="1">
    <location>
        <begin position="99"/>
        <end position="119"/>
    </location>
</feature>
<keyword evidence="3" id="KW-1185">Reference proteome</keyword>
<dbReference type="AlphaFoldDB" id="A0A8S0TF00"/>
<dbReference type="Gramene" id="OE9A070915T1">
    <property type="protein sequence ID" value="OE9A070915C1"/>
    <property type="gene ID" value="OE9A070915"/>
</dbReference>
<accession>A0A8S0TF00</accession>
<evidence type="ECO:0000313" key="3">
    <source>
        <dbReference type="Proteomes" id="UP000594638"/>
    </source>
</evidence>
<proteinExistence type="predicted"/>
<dbReference type="Proteomes" id="UP000594638">
    <property type="component" value="Unassembled WGS sequence"/>
</dbReference>
<dbReference type="EMBL" id="CACTIH010006026">
    <property type="protein sequence ID" value="CAA3003803.1"/>
    <property type="molecule type" value="Genomic_DNA"/>
</dbReference>
<protein>
    <recommendedName>
        <fullName evidence="4">Retrotransposon Copia-like N-terminal domain-containing protein</fullName>
    </recommendedName>
</protein>